<dbReference type="PROSITE" id="PS00211">
    <property type="entry name" value="ABC_TRANSPORTER_1"/>
    <property type="match status" value="1"/>
</dbReference>
<feature type="domain" description="ABC transmembrane type-1" evidence="9">
    <location>
        <begin position="42"/>
        <end position="326"/>
    </location>
</feature>
<feature type="transmembrane region" description="Helical" evidence="7">
    <location>
        <begin position="165"/>
        <end position="196"/>
    </location>
</feature>
<evidence type="ECO:0000313" key="11">
    <source>
        <dbReference type="Proteomes" id="UP001469365"/>
    </source>
</evidence>
<keyword evidence="2 7" id="KW-0812">Transmembrane</keyword>
<keyword evidence="3" id="KW-0547">Nucleotide-binding</keyword>
<dbReference type="CDD" id="cd18550">
    <property type="entry name" value="ABC_6TM_exporter_like"/>
    <property type="match status" value="1"/>
</dbReference>
<dbReference type="RefSeq" id="WP_341419318.1">
    <property type="nucleotide sequence ID" value="NZ_JBBPCC010000027.1"/>
</dbReference>
<evidence type="ECO:0000313" key="10">
    <source>
        <dbReference type="EMBL" id="MEK8132190.1"/>
    </source>
</evidence>
<dbReference type="PROSITE" id="PS50893">
    <property type="entry name" value="ABC_TRANSPORTER_2"/>
    <property type="match status" value="1"/>
</dbReference>
<evidence type="ECO:0000256" key="6">
    <source>
        <dbReference type="ARBA" id="ARBA00023136"/>
    </source>
</evidence>
<dbReference type="InterPro" id="IPR039421">
    <property type="entry name" value="Type_1_exporter"/>
</dbReference>
<dbReference type="Pfam" id="PF00664">
    <property type="entry name" value="ABC_membrane"/>
    <property type="match status" value="1"/>
</dbReference>
<keyword evidence="4 10" id="KW-0067">ATP-binding</keyword>
<dbReference type="PANTHER" id="PTHR43394:SF1">
    <property type="entry name" value="ATP-BINDING CASSETTE SUB-FAMILY B MEMBER 10, MITOCHONDRIAL"/>
    <property type="match status" value="1"/>
</dbReference>
<evidence type="ECO:0000256" key="3">
    <source>
        <dbReference type="ARBA" id="ARBA00022741"/>
    </source>
</evidence>
<dbReference type="InterPro" id="IPR017871">
    <property type="entry name" value="ABC_transporter-like_CS"/>
</dbReference>
<accession>A0ABU9DTI7</accession>
<dbReference type="GO" id="GO:0005524">
    <property type="term" value="F:ATP binding"/>
    <property type="evidence" value="ECO:0007669"/>
    <property type="project" value="UniProtKB-KW"/>
</dbReference>
<evidence type="ECO:0000256" key="4">
    <source>
        <dbReference type="ARBA" id="ARBA00022840"/>
    </source>
</evidence>
<dbReference type="InterPro" id="IPR027417">
    <property type="entry name" value="P-loop_NTPase"/>
</dbReference>
<dbReference type="Gene3D" id="1.20.1560.10">
    <property type="entry name" value="ABC transporter type 1, transmembrane domain"/>
    <property type="match status" value="1"/>
</dbReference>
<name>A0ABU9DTI7_9BACL</name>
<feature type="transmembrane region" description="Helical" evidence="7">
    <location>
        <begin position="78"/>
        <end position="98"/>
    </location>
</feature>
<proteinExistence type="predicted"/>
<dbReference type="PROSITE" id="PS50929">
    <property type="entry name" value="ABC_TM1F"/>
    <property type="match status" value="1"/>
</dbReference>
<dbReference type="PANTHER" id="PTHR43394">
    <property type="entry name" value="ATP-DEPENDENT PERMEASE MDL1, MITOCHONDRIAL"/>
    <property type="match status" value="1"/>
</dbReference>
<feature type="transmembrane region" description="Helical" evidence="7">
    <location>
        <begin position="262"/>
        <end position="285"/>
    </location>
</feature>
<dbReference type="Pfam" id="PF00005">
    <property type="entry name" value="ABC_tran"/>
    <property type="match status" value="1"/>
</dbReference>
<evidence type="ECO:0000256" key="2">
    <source>
        <dbReference type="ARBA" id="ARBA00022692"/>
    </source>
</evidence>
<dbReference type="InterPro" id="IPR011527">
    <property type="entry name" value="ABC1_TM_dom"/>
</dbReference>
<evidence type="ECO:0000256" key="1">
    <source>
        <dbReference type="ARBA" id="ARBA00004651"/>
    </source>
</evidence>
<dbReference type="Gene3D" id="3.40.50.300">
    <property type="entry name" value="P-loop containing nucleotide triphosphate hydrolases"/>
    <property type="match status" value="1"/>
</dbReference>
<evidence type="ECO:0000256" key="5">
    <source>
        <dbReference type="ARBA" id="ARBA00022989"/>
    </source>
</evidence>
<dbReference type="InterPro" id="IPR036640">
    <property type="entry name" value="ABC1_TM_sf"/>
</dbReference>
<dbReference type="SUPFAM" id="SSF52540">
    <property type="entry name" value="P-loop containing nucleoside triphosphate hydrolases"/>
    <property type="match status" value="1"/>
</dbReference>
<feature type="domain" description="ABC transporter" evidence="8">
    <location>
        <begin position="360"/>
        <end position="594"/>
    </location>
</feature>
<evidence type="ECO:0000259" key="9">
    <source>
        <dbReference type="PROSITE" id="PS50929"/>
    </source>
</evidence>
<comment type="caution">
    <text evidence="10">The sequence shown here is derived from an EMBL/GenBank/DDBJ whole genome shotgun (WGS) entry which is preliminary data.</text>
</comment>
<dbReference type="InterPro" id="IPR003439">
    <property type="entry name" value="ABC_transporter-like_ATP-bd"/>
</dbReference>
<evidence type="ECO:0000259" key="8">
    <source>
        <dbReference type="PROSITE" id="PS50893"/>
    </source>
</evidence>
<dbReference type="SUPFAM" id="SSF90123">
    <property type="entry name" value="ABC transporter transmembrane region"/>
    <property type="match status" value="1"/>
</dbReference>
<dbReference type="SMART" id="SM00382">
    <property type="entry name" value="AAA"/>
    <property type="match status" value="1"/>
</dbReference>
<dbReference type="Proteomes" id="UP001469365">
    <property type="component" value="Unassembled WGS sequence"/>
</dbReference>
<keyword evidence="6 7" id="KW-0472">Membrane</keyword>
<sequence length="603" mass="66263">MRELGGRESGHGYQPRGGRAEWKDVPMSRVYGLFRSYRWPLAAILGLALLGGVIGLVPPLVMKEIIDHALPEKDQMQLLILVALMVLLPLVSGFLGVWQNYQNTKVAQGVMRDLRQSLFANLQRQSMGFFTDAKSGEIIQRLTGDVQAVQSIVSTLIVSTVTQSVIVVTSVCILFTLDWQLAILAIVILPIFLLPVRRVSAVRKRLRLETQRVRGEMSAKLGEIFGVSGALLTRIFQREPAQQQQFGEMNERVMDLELRLNLVGRWFGMVIGVLGPLGTALIYLYGGWKVIQGTMTIGSIVAFAAYLGMLYGPVGTLLNLRVELGTVLGVFQRLFEYEDLVPEIADRPGARELGVATGHVEYSRVAYAYQPGQYALRDVTFTAYPGEVVAIVGPSGAGKSTLIGMLARLYDPTEGAVKVDGEDIRGLTVESLRSQIAFVTQESFLFHDTVRENLLFARAGASAAELEEACMKAYVHDVITSLPEGYDTTVGERGHRLSGGERQRLAIARAILKDPRILILDEATSHLDSESEAFVQAALDKLMVGRTTLVIAHRLSTILAADRIIVLEDGTVAEEGRHEELLQAGGLYARLFRTQFAKAESHA</sequence>
<keyword evidence="11" id="KW-1185">Reference proteome</keyword>
<protein>
    <submittedName>
        <fullName evidence="10">ABC transporter ATP-binding protein</fullName>
    </submittedName>
</protein>
<comment type="subcellular location">
    <subcellularLocation>
        <location evidence="1">Cell membrane</location>
        <topology evidence="1">Multi-pass membrane protein</topology>
    </subcellularLocation>
</comment>
<reference evidence="10 11" key="1">
    <citation type="submission" date="2024-04" db="EMBL/GenBank/DDBJ databases">
        <title>draft genome sequnece of Paenibacillus filicis.</title>
        <authorList>
            <person name="Kim D.-U."/>
        </authorList>
    </citation>
    <scope>NUCLEOTIDE SEQUENCE [LARGE SCALE GENOMIC DNA]</scope>
    <source>
        <strain evidence="10 11">KACC14197</strain>
    </source>
</reference>
<feature type="transmembrane region" description="Helical" evidence="7">
    <location>
        <begin position="37"/>
        <end position="57"/>
    </location>
</feature>
<feature type="transmembrane region" description="Helical" evidence="7">
    <location>
        <begin position="291"/>
        <end position="311"/>
    </location>
</feature>
<dbReference type="EMBL" id="JBBPCC010000027">
    <property type="protein sequence ID" value="MEK8132190.1"/>
    <property type="molecule type" value="Genomic_DNA"/>
</dbReference>
<gene>
    <name evidence="10" type="ORF">WMW72_30255</name>
</gene>
<evidence type="ECO:0000256" key="7">
    <source>
        <dbReference type="SAM" id="Phobius"/>
    </source>
</evidence>
<keyword evidence="5 7" id="KW-1133">Transmembrane helix</keyword>
<dbReference type="InterPro" id="IPR003593">
    <property type="entry name" value="AAA+_ATPase"/>
</dbReference>
<organism evidence="10 11">
    <name type="scientific">Paenibacillus filicis</name>
    <dbReference type="NCBI Taxonomy" id="669464"/>
    <lineage>
        <taxon>Bacteria</taxon>
        <taxon>Bacillati</taxon>
        <taxon>Bacillota</taxon>
        <taxon>Bacilli</taxon>
        <taxon>Bacillales</taxon>
        <taxon>Paenibacillaceae</taxon>
        <taxon>Paenibacillus</taxon>
    </lineage>
</organism>